<dbReference type="RefSeq" id="WP_037848982.1">
    <property type="nucleotide sequence ID" value="NZ_BJMM01000006.1"/>
</dbReference>
<accession>A0A4Y3QUZ7</accession>
<organism evidence="1 2">
    <name type="scientific">Streptomyces cacaoi</name>
    <dbReference type="NCBI Taxonomy" id="1898"/>
    <lineage>
        <taxon>Bacteria</taxon>
        <taxon>Bacillati</taxon>
        <taxon>Actinomycetota</taxon>
        <taxon>Actinomycetes</taxon>
        <taxon>Kitasatosporales</taxon>
        <taxon>Streptomycetaceae</taxon>
        <taxon>Streptomyces</taxon>
    </lineage>
</organism>
<dbReference type="OrthoDB" id="4251444at2"/>
<protein>
    <recommendedName>
        <fullName evidence="3">WXG100 family type VII secretion target</fullName>
    </recommendedName>
</protein>
<dbReference type="EMBL" id="BJMM01000006">
    <property type="protein sequence ID" value="GEB49165.1"/>
    <property type="molecule type" value="Genomic_DNA"/>
</dbReference>
<sequence>MASDYMAADTDGMSRNGAKYRELADSAARLVAHHSSATDALGTPWGQGDDMARAFAEIYHPAQERFHGLLENLRTAFQQSTDTILTTADVLARTEQDNAAATRRLHGGR</sequence>
<evidence type="ECO:0008006" key="3">
    <source>
        <dbReference type="Google" id="ProtNLM"/>
    </source>
</evidence>
<comment type="caution">
    <text evidence="1">The sequence shown here is derived from an EMBL/GenBank/DDBJ whole genome shotgun (WGS) entry which is preliminary data.</text>
</comment>
<dbReference type="Gene3D" id="1.10.287.1060">
    <property type="entry name" value="ESAT-6-like"/>
    <property type="match status" value="1"/>
</dbReference>
<reference evidence="1 2" key="1">
    <citation type="submission" date="2019-06" db="EMBL/GenBank/DDBJ databases">
        <title>Whole genome shotgun sequence of Streptomyces cacaoi subsp. cacaoi NBRC 12748.</title>
        <authorList>
            <person name="Hosoyama A."/>
            <person name="Uohara A."/>
            <person name="Ohji S."/>
            <person name="Ichikawa N."/>
        </authorList>
    </citation>
    <scope>NUCLEOTIDE SEQUENCE [LARGE SCALE GENOMIC DNA]</scope>
    <source>
        <strain evidence="1 2">NBRC 12748</strain>
    </source>
</reference>
<name>A0A4Y3QUZ7_STRCI</name>
<evidence type="ECO:0000313" key="1">
    <source>
        <dbReference type="EMBL" id="GEB49165.1"/>
    </source>
</evidence>
<gene>
    <name evidence="1" type="ORF">SCA03_17160</name>
</gene>
<proteinExistence type="predicted"/>
<keyword evidence="2" id="KW-1185">Reference proteome</keyword>
<dbReference type="Proteomes" id="UP000319210">
    <property type="component" value="Unassembled WGS sequence"/>
</dbReference>
<dbReference type="AlphaFoldDB" id="A0A4Y3QUZ7"/>
<evidence type="ECO:0000313" key="2">
    <source>
        <dbReference type="Proteomes" id="UP000319210"/>
    </source>
</evidence>